<dbReference type="Proteomes" id="UP000235081">
    <property type="component" value="Unassembled WGS sequence"/>
</dbReference>
<dbReference type="PRINTS" id="PR00505">
    <property type="entry name" value="D12N6MTFRASE"/>
</dbReference>
<dbReference type="RefSeq" id="WP_146008639.1">
    <property type="nucleotide sequence ID" value="NZ_NMQE01000137.1"/>
</dbReference>
<reference evidence="4 5" key="1">
    <citation type="submission" date="2017-07" db="EMBL/GenBank/DDBJ databases">
        <title>Genomes of Fischerella (Mastigocladus) sp. strains.</title>
        <authorList>
            <person name="Miller S.R."/>
        </authorList>
    </citation>
    <scope>NUCLEOTIDE SEQUENCE [LARGE SCALE GENOMIC DNA]</scope>
    <source>
        <strain evidence="4 5">CCMEE 5318</strain>
    </source>
</reference>
<dbReference type="EMBL" id="NMQE01000137">
    <property type="protein sequence ID" value="PMB25701.1"/>
    <property type="molecule type" value="Genomic_DNA"/>
</dbReference>
<sequence>MTKPFLKWAGGKGQLIEQIEKFLPEELGNGSIKRYIEPFIGGGALFLYIANTYEIEEFVISDINSELVIA</sequence>
<proteinExistence type="predicted"/>
<dbReference type="InterPro" id="IPR012327">
    <property type="entry name" value="MeTrfase_D12"/>
</dbReference>
<feature type="non-terminal residue" evidence="4">
    <location>
        <position position="70"/>
    </location>
</feature>
<dbReference type="GO" id="GO:0009007">
    <property type="term" value="F:site-specific DNA-methyltransferase (adenine-specific) activity"/>
    <property type="evidence" value="ECO:0007669"/>
    <property type="project" value="UniProtKB-EC"/>
</dbReference>
<gene>
    <name evidence="4" type="ORF">CEN46_05025</name>
</gene>
<comment type="caution">
    <text evidence="4">The sequence shown here is derived from an EMBL/GenBank/DDBJ whole genome shotgun (WGS) entry which is preliminary data.</text>
</comment>
<dbReference type="InterPro" id="IPR029063">
    <property type="entry name" value="SAM-dependent_MTases_sf"/>
</dbReference>
<organism evidence="4 5">
    <name type="scientific">Fischerella thermalis CCMEE 5318</name>
    <dbReference type="NCBI Taxonomy" id="2019666"/>
    <lineage>
        <taxon>Bacteria</taxon>
        <taxon>Bacillati</taxon>
        <taxon>Cyanobacteriota</taxon>
        <taxon>Cyanophyceae</taxon>
        <taxon>Nostocales</taxon>
        <taxon>Hapalosiphonaceae</taxon>
        <taxon>Fischerella</taxon>
    </lineage>
</organism>
<evidence type="ECO:0000256" key="1">
    <source>
        <dbReference type="ARBA" id="ARBA00022603"/>
    </source>
</evidence>
<accession>A0A2N6LL78</accession>
<keyword evidence="2" id="KW-0808">Transferase</keyword>
<evidence type="ECO:0000313" key="4">
    <source>
        <dbReference type="EMBL" id="PMB25701.1"/>
    </source>
</evidence>
<dbReference type="GO" id="GO:0043565">
    <property type="term" value="F:sequence-specific DNA binding"/>
    <property type="evidence" value="ECO:0007669"/>
    <property type="project" value="TreeGrafter"/>
</dbReference>
<dbReference type="PANTHER" id="PTHR30481:SF3">
    <property type="entry name" value="DNA ADENINE METHYLASE"/>
    <property type="match status" value="1"/>
</dbReference>
<dbReference type="AlphaFoldDB" id="A0A2N6LL78"/>
<dbReference type="Pfam" id="PF02086">
    <property type="entry name" value="MethyltransfD12"/>
    <property type="match status" value="1"/>
</dbReference>
<dbReference type="GO" id="GO:0009307">
    <property type="term" value="P:DNA restriction-modification system"/>
    <property type="evidence" value="ECO:0007669"/>
    <property type="project" value="InterPro"/>
</dbReference>
<dbReference type="GO" id="GO:0032259">
    <property type="term" value="P:methylation"/>
    <property type="evidence" value="ECO:0007669"/>
    <property type="project" value="UniProtKB-KW"/>
</dbReference>
<keyword evidence="3" id="KW-0949">S-adenosyl-L-methionine</keyword>
<name>A0A2N6LL78_9CYAN</name>
<keyword evidence="1 4" id="KW-0489">Methyltransferase</keyword>
<evidence type="ECO:0000313" key="5">
    <source>
        <dbReference type="Proteomes" id="UP000235081"/>
    </source>
</evidence>
<evidence type="ECO:0000256" key="2">
    <source>
        <dbReference type="ARBA" id="ARBA00022679"/>
    </source>
</evidence>
<protein>
    <submittedName>
        <fullName evidence="4">Modification methylase</fullName>
    </submittedName>
</protein>
<dbReference type="Gene3D" id="3.40.50.150">
    <property type="entry name" value="Vaccinia Virus protein VP39"/>
    <property type="match status" value="1"/>
</dbReference>
<dbReference type="PANTHER" id="PTHR30481">
    <property type="entry name" value="DNA ADENINE METHYLASE"/>
    <property type="match status" value="1"/>
</dbReference>
<evidence type="ECO:0000256" key="3">
    <source>
        <dbReference type="ARBA" id="ARBA00022691"/>
    </source>
</evidence>
<dbReference type="GO" id="GO:1904047">
    <property type="term" value="F:S-adenosyl-L-methionine binding"/>
    <property type="evidence" value="ECO:0007669"/>
    <property type="project" value="TreeGrafter"/>
</dbReference>
<dbReference type="SUPFAM" id="SSF53335">
    <property type="entry name" value="S-adenosyl-L-methionine-dependent methyltransferases"/>
    <property type="match status" value="1"/>
</dbReference>
<dbReference type="GO" id="GO:0006298">
    <property type="term" value="P:mismatch repair"/>
    <property type="evidence" value="ECO:0007669"/>
    <property type="project" value="TreeGrafter"/>
</dbReference>